<keyword evidence="2" id="KW-0808">Transferase</keyword>
<evidence type="ECO:0000256" key="1">
    <source>
        <dbReference type="ARBA" id="ARBA00022527"/>
    </source>
</evidence>
<organism evidence="7 8">
    <name type="scientific">Acer yangbiense</name>
    <dbReference type="NCBI Taxonomy" id="1000413"/>
    <lineage>
        <taxon>Eukaryota</taxon>
        <taxon>Viridiplantae</taxon>
        <taxon>Streptophyta</taxon>
        <taxon>Embryophyta</taxon>
        <taxon>Tracheophyta</taxon>
        <taxon>Spermatophyta</taxon>
        <taxon>Magnoliopsida</taxon>
        <taxon>eudicotyledons</taxon>
        <taxon>Gunneridae</taxon>
        <taxon>Pentapetalae</taxon>
        <taxon>rosids</taxon>
        <taxon>malvids</taxon>
        <taxon>Sapindales</taxon>
        <taxon>Sapindaceae</taxon>
        <taxon>Hippocastanoideae</taxon>
        <taxon>Acereae</taxon>
        <taxon>Acer</taxon>
    </lineage>
</organism>
<dbReference type="PROSITE" id="PS50011">
    <property type="entry name" value="PROTEIN_KINASE_DOM"/>
    <property type="match status" value="1"/>
</dbReference>
<dbReference type="InterPro" id="IPR011009">
    <property type="entry name" value="Kinase-like_dom_sf"/>
</dbReference>
<keyword evidence="1" id="KW-0723">Serine/threonine-protein kinase</keyword>
<accession>A0A5C7GQT7</accession>
<evidence type="ECO:0000256" key="4">
    <source>
        <dbReference type="ARBA" id="ARBA00022777"/>
    </source>
</evidence>
<dbReference type="GO" id="GO:0005524">
    <property type="term" value="F:ATP binding"/>
    <property type="evidence" value="ECO:0007669"/>
    <property type="project" value="UniProtKB-KW"/>
</dbReference>
<sequence>MYFQQLISAVDFCHSRGVYHRNLKPENLLLDENEDLKISDFGWTFCFAGAGVERWLAAHAMQDSSICCTGDLKEKKVAL</sequence>
<evidence type="ECO:0000256" key="3">
    <source>
        <dbReference type="ARBA" id="ARBA00022741"/>
    </source>
</evidence>
<dbReference type="GO" id="GO:0004674">
    <property type="term" value="F:protein serine/threonine kinase activity"/>
    <property type="evidence" value="ECO:0007669"/>
    <property type="project" value="UniProtKB-KW"/>
</dbReference>
<gene>
    <name evidence="7" type="ORF">EZV62_026111</name>
</gene>
<keyword evidence="4" id="KW-0418">Kinase</keyword>
<evidence type="ECO:0000313" key="7">
    <source>
        <dbReference type="EMBL" id="TXG46817.1"/>
    </source>
</evidence>
<keyword evidence="8" id="KW-1185">Reference proteome</keyword>
<feature type="domain" description="Protein kinase" evidence="6">
    <location>
        <begin position="1"/>
        <end position="79"/>
    </location>
</feature>
<dbReference type="InterPro" id="IPR000719">
    <property type="entry name" value="Prot_kinase_dom"/>
</dbReference>
<evidence type="ECO:0000256" key="2">
    <source>
        <dbReference type="ARBA" id="ARBA00022679"/>
    </source>
</evidence>
<dbReference type="GO" id="GO:0007165">
    <property type="term" value="P:signal transduction"/>
    <property type="evidence" value="ECO:0007669"/>
    <property type="project" value="TreeGrafter"/>
</dbReference>
<dbReference type="SUPFAM" id="SSF56112">
    <property type="entry name" value="Protein kinase-like (PK-like)"/>
    <property type="match status" value="1"/>
</dbReference>
<comment type="caution">
    <text evidence="7">The sequence shown here is derived from an EMBL/GenBank/DDBJ whole genome shotgun (WGS) entry which is preliminary data.</text>
</comment>
<evidence type="ECO:0000259" key="6">
    <source>
        <dbReference type="PROSITE" id="PS50011"/>
    </source>
</evidence>
<dbReference type="Gene3D" id="1.10.510.10">
    <property type="entry name" value="Transferase(Phosphotransferase) domain 1"/>
    <property type="match status" value="1"/>
</dbReference>
<keyword evidence="5" id="KW-0067">ATP-binding</keyword>
<dbReference type="PANTHER" id="PTHR43895">
    <property type="entry name" value="CALCIUM/CALMODULIN-DEPENDENT PROTEIN KINASE KINASE-RELATED"/>
    <property type="match status" value="1"/>
</dbReference>
<evidence type="ECO:0000256" key="5">
    <source>
        <dbReference type="ARBA" id="ARBA00022840"/>
    </source>
</evidence>
<dbReference type="OrthoDB" id="193931at2759"/>
<dbReference type="PANTHER" id="PTHR43895:SF157">
    <property type="entry name" value="NON-SPECIFIC SERINE_THREONINE PROTEIN KINASE"/>
    <property type="match status" value="1"/>
</dbReference>
<proteinExistence type="predicted"/>
<protein>
    <recommendedName>
        <fullName evidence="6">Protein kinase domain-containing protein</fullName>
    </recommendedName>
</protein>
<reference evidence="8" key="1">
    <citation type="journal article" date="2019" name="Gigascience">
        <title>De novo genome assembly of the endangered Acer yangbiense, a plant species with extremely small populations endemic to Yunnan Province, China.</title>
        <authorList>
            <person name="Yang J."/>
            <person name="Wariss H.M."/>
            <person name="Tao L."/>
            <person name="Zhang R."/>
            <person name="Yun Q."/>
            <person name="Hollingsworth P."/>
            <person name="Dao Z."/>
            <person name="Luo G."/>
            <person name="Guo H."/>
            <person name="Ma Y."/>
            <person name="Sun W."/>
        </authorList>
    </citation>
    <scope>NUCLEOTIDE SEQUENCE [LARGE SCALE GENOMIC DNA]</scope>
    <source>
        <strain evidence="8">cv. Malutang</strain>
    </source>
</reference>
<dbReference type="AlphaFoldDB" id="A0A5C7GQT7"/>
<dbReference type="EMBL" id="VAHF01000013">
    <property type="protein sequence ID" value="TXG46817.1"/>
    <property type="molecule type" value="Genomic_DNA"/>
</dbReference>
<dbReference type="Pfam" id="PF00069">
    <property type="entry name" value="Pkinase"/>
    <property type="match status" value="1"/>
</dbReference>
<name>A0A5C7GQT7_9ROSI</name>
<dbReference type="Proteomes" id="UP000323000">
    <property type="component" value="Chromosome 13"/>
</dbReference>
<keyword evidence="3" id="KW-0547">Nucleotide-binding</keyword>
<evidence type="ECO:0000313" key="8">
    <source>
        <dbReference type="Proteomes" id="UP000323000"/>
    </source>
</evidence>